<proteinExistence type="predicted"/>
<dbReference type="AlphaFoldDB" id="A0A084VWS9"/>
<dbReference type="EnsemblMetazoa" id="ASIC010120-RA">
    <property type="protein sequence ID" value="ASIC010120-PA"/>
    <property type="gene ID" value="ASIC010120"/>
</dbReference>
<evidence type="ECO:0000313" key="4">
    <source>
        <dbReference type="Proteomes" id="UP000030765"/>
    </source>
</evidence>
<reference evidence="2 4" key="1">
    <citation type="journal article" date="2014" name="BMC Genomics">
        <title>Genome sequence of Anopheles sinensis provides insight into genetics basis of mosquito competence for malaria parasites.</title>
        <authorList>
            <person name="Zhou D."/>
            <person name="Zhang D."/>
            <person name="Ding G."/>
            <person name="Shi L."/>
            <person name="Hou Q."/>
            <person name="Ye Y."/>
            <person name="Xu Y."/>
            <person name="Zhou H."/>
            <person name="Xiong C."/>
            <person name="Li S."/>
            <person name="Yu J."/>
            <person name="Hong S."/>
            <person name="Yu X."/>
            <person name="Zou P."/>
            <person name="Chen C."/>
            <person name="Chang X."/>
            <person name="Wang W."/>
            <person name="Lv Y."/>
            <person name="Sun Y."/>
            <person name="Ma L."/>
            <person name="Shen B."/>
            <person name="Zhu C."/>
        </authorList>
    </citation>
    <scope>NUCLEOTIDE SEQUENCE [LARGE SCALE GENOMIC DNA]</scope>
</reference>
<dbReference type="VEuPathDB" id="VectorBase:ASIC010120"/>
<protein>
    <submittedName>
        <fullName evidence="2 3">Uncharacterized protein</fullName>
    </submittedName>
</protein>
<sequence length="111" mass="12719">MPLYDSVKLNKCQQDRSCFVLRWNISALGTGIDDFWHACWLKCYDEFNARCEVFVSRWSVYPAAFRQRTGADSLETGSIYQKWIDSESTRPGWTGLADRAPPSVATETSVR</sequence>
<evidence type="ECO:0000313" key="3">
    <source>
        <dbReference type="EnsemblMetazoa" id="ASIC010120-PA"/>
    </source>
</evidence>
<evidence type="ECO:0000256" key="1">
    <source>
        <dbReference type="SAM" id="MobiDB-lite"/>
    </source>
</evidence>
<evidence type="ECO:0000313" key="2">
    <source>
        <dbReference type="EMBL" id="KFB42423.1"/>
    </source>
</evidence>
<organism evidence="2">
    <name type="scientific">Anopheles sinensis</name>
    <name type="common">Mosquito</name>
    <dbReference type="NCBI Taxonomy" id="74873"/>
    <lineage>
        <taxon>Eukaryota</taxon>
        <taxon>Metazoa</taxon>
        <taxon>Ecdysozoa</taxon>
        <taxon>Arthropoda</taxon>
        <taxon>Hexapoda</taxon>
        <taxon>Insecta</taxon>
        <taxon>Pterygota</taxon>
        <taxon>Neoptera</taxon>
        <taxon>Endopterygota</taxon>
        <taxon>Diptera</taxon>
        <taxon>Nematocera</taxon>
        <taxon>Culicoidea</taxon>
        <taxon>Culicidae</taxon>
        <taxon>Anophelinae</taxon>
        <taxon>Anopheles</taxon>
    </lineage>
</organism>
<name>A0A084VWS9_ANOSI</name>
<reference evidence="3" key="2">
    <citation type="submission" date="2020-05" db="UniProtKB">
        <authorList>
            <consortium name="EnsemblMetazoa"/>
        </authorList>
    </citation>
    <scope>IDENTIFICATION</scope>
</reference>
<keyword evidence="4" id="KW-1185">Reference proteome</keyword>
<dbReference type="EMBL" id="KE525185">
    <property type="protein sequence ID" value="KFB42423.1"/>
    <property type="molecule type" value="Genomic_DNA"/>
</dbReference>
<dbReference type="EMBL" id="ATLV01017751">
    <property type="status" value="NOT_ANNOTATED_CDS"/>
    <property type="molecule type" value="Genomic_DNA"/>
</dbReference>
<accession>A0A084VWS9</accession>
<dbReference type="Proteomes" id="UP000030765">
    <property type="component" value="Unassembled WGS sequence"/>
</dbReference>
<feature type="region of interest" description="Disordered" evidence="1">
    <location>
        <begin position="89"/>
        <end position="111"/>
    </location>
</feature>
<gene>
    <name evidence="2" type="ORF">ZHAS_00010120</name>
</gene>